<dbReference type="PANTHER" id="PTHR19328:SF13">
    <property type="entry name" value="HIPL1 PROTEIN"/>
    <property type="match status" value="1"/>
</dbReference>
<name>U1N044_9BACL</name>
<dbReference type="PROSITE" id="PS51257">
    <property type="entry name" value="PROKAR_LIPOPROTEIN"/>
    <property type="match status" value="1"/>
</dbReference>
<proteinExistence type="predicted"/>
<dbReference type="PANTHER" id="PTHR19328">
    <property type="entry name" value="HEDGEHOG-INTERACTING PROTEIN"/>
    <property type="match status" value="1"/>
</dbReference>
<sequence length="369" mass="40340">MLRRWMFILSLVFVAGCASESTEAPEPEQAPVEESTEEAPSDTAPDPEPTEPEGDVSTGATESIVEQLEAPWSIAKTDDGWLVSERGGTIAVIDADGSLDRQAVVLDEDVLEIGEGGLLGLALTVDFATSRQLYAYHTYGTPGNVQNRVVELTWDGNQFEETDVVLDEIPGAQFHNGGRLLLDGDVLWVTTGDALVPELAQDETSIAGKVLRVPLSGAGNPTDWIYSSGHRNPQGLTKIEDTFYASEHGASGHDEVNIIEEGNNYGWPLIEADQERDGLETPWFEVGETSWAPSGIVADDRYVYMATLRGNRLVAIDRESREVIPLVEDKGRIRDVWLEDDGLYYITNNTDGRGNPGSGDDQLYRLTIE</sequence>
<organism evidence="4 5">
    <name type="scientific">Exiguobacterium chiriqhucha RW-2</name>
    <dbReference type="NCBI Taxonomy" id="1345023"/>
    <lineage>
        <taxon>Bacteria</taxon>
        <taxon>Bacillati</taxon>
        <taxon>Bacillota</taxon>
        <taxon>Bacilli</taxon>
        <taxon>Bacillales</taxon>
        <taxon>Bacillales Family XII. Incertae Sedis</taxon>
        <taxon>Exiguobacterium</taxon>
    </lineage>
</organism>
<dbReference type="Gene3D" id="2.120.10.30">
    <property type="entry name" value="TolB, C-terminal domain"/>
    <property type="match status" value="1"/>
</dbReference>
<dbReference type="SUPFAM" id="SSF50952">
    <property type="entry name" value="Soluble quinoprotein glucose dehydrogenase"/>
    <property type="match status" value="1"/>
</dbReference>
<accession>U1N044</accession>
<dbReference type="InterPro" id="IPR012938">
    <property type="entry name" value="Glc/Sorbosone_DH"/>
</dbReference>
<keyword evidence="2" id="KW-0732">Signal</keyword>
<reference evidence="4 5" key="1">
    <citation type="journal article" date="2013" name="Genome Announc.">
        <title>Draft Genome Sequence of Exiguobacterium pavilionensis Strain RW-2, with Wide Thermal, Salinity, and pH Tolerance, Isolated from Modern Freshwater Microbialites.</title>
        <authorList>
            <person name="White R.A.III."/>
            <person name="Grassa C.J."/>
            <person name="Suttle C.A."/>
        </authorList>
    </citation>
    <scope>NUCLEOTIDE SEQUENCE [LARGE SCALE GENOMIC DNA]</scope>
    <source>
        <strain evidence="4 5">RW-2</strain>
    </source>
</reference>
<evidence type="ECO:0000256" key="2">
    <source>
        <dbReference type="SAM" id="SignalP"/>
    </source>
</evidence>
<feature type="region of interest" description="Disordered" evidence="1">
    <location>
        <begin position="20"/>
        <end position="59"/>
    </location>
</feature>
<feature type="signal peptide" evidence="2">
    <location>
        <begin position="1"/>
        <end position="24"/>
    </location>
</feature>
<evidence type="ECO:0000313" key="5">
    <source>
        <dbReference type="Proteomes" id="UP000016464"/>
    </source>
</evidence>
<dbReference type="InterPro" id="IPR011042">
    <property type="entry name" value="6-blade_b-propeller_TolB-like"/>
</dbReference>
<comment type="caution">
    <text evidence="4">The sequence shown here is derived from an EMBL/GenBank/DDBJ whole genome shotgun (WGS) entry which is preliminary data.</text>
</comment>
<evidence type="ECO:0000256" key="1">
    <source>
        <dbReference type="SAM" id="MobiDB-lite"/>
    </source>
</evidence>
<dbReference type="EMBL" id="ATCL01000021">
    <property type="protein sequence ID" value="ERG66095.1"/>
    <property type="molecule type" value="Genomic_DNA"/>
</dbReference>
<feature type="chain" id="PRO_5038957998" description="Glucose/Sorbosone dehydrogenase domain-containing protein" evidence="2">
    <location>
        <begin position="25"/>
        <end position="369"/>
    </location>
</feature>
<dbReference type="AlphaFoldDB" id="U1N044"/>
<dbReference type="STRING" id="1385984.GCA_000702565_02425"/>
<feature type="domain" description="Glucose/Sorbosone dehydrogenase" evidence="3">
    <location>
        <begin position="68"/>
        <end position="353"/>
    </location>
</feature>
<keyword evidence="5" id="KW-1185">Reference proteome</keyword>
<evidence type="ECO:0000313" key="4">
    <source>
        <dbReference type="EMBL" id="ERG66095.1"/>
    </source>
</evidence>
<dbReference type="InterPro" id="IPR011041">
    <property type="entry name" value="Quinoprot_gluc/sorb_DH_b-prop"/>
</dbReference>
<dbReference type="Proteomes" id="UP000016464">
    <property type="component" value="Unassembled WGS sequence"/>
</dbReference>
<dbReference type="PATRIC" id="fig|1345023.5.peg.2669"/>
<dbReference type="eggNOG" id="COG2133">
    <property type="taxonomic scope" value="Bacteria"/>
</dbReference>
<protein>
    <recommendedName>
        <fullName evidence="3">Glucose/Sorbosone dehydrogenase domain-containing protein</fullName>
    </recommendedName>
</protein>
<gene>
    <name evidence="4" type="ORF">M467_02330</name>
</gene>
<evidence type="ECO:0000259" key="3">
    <source>
        <dbReference type="Pfam" id="PF07995"/>
    </source>
</evidence>
<dbReference type="Pfam" id="PF07995">
    <property type="entry name" value="GSDH"/>
    <property type="match status" value="1"/>
</dbReference>